<evidence type="ECO:0000313" key="2">
    <source>
        <dbReference type="Proteomes" id="UP000600026"/>
    </source>
</evidence>
<dbReference type="Proteomes" id="UP000600026">
    <property type="component" value="Unassembled WGS sequence"/>
</dbReference>
<keyword evidence="2" id="KW-1185">Reference proteome</keyword>
<gene>
    <name evidence="1" type="ORF">Sxan_77040</name>
</gene>
<reference evidence="1" key="1">
    <citation type="submission" date="2020-09" db="EMBL/GenBank/DDBJ databases">
        <title>Whole genome shotgun sequence of Streptomyces xanthophaeus NBRC 12829.</title>
        <authorList>
            <person name="Komaki H."/>
            <person name="Tamura T."/>
        </authorList>
    </citation>
    <scope>NUCLEOTIDE SEQUENCE</scope>
    <source>
        <strain evidence="1">NBRC 12829</strain>
    </source>
</reference>
<evidence type="ECO:0000313" key="1">
    <source>
        <dbReference type="EMBL" id="GHI90340.1"/>
    </source>
</evidence>
<comment type="caution">
    <text evidence="1">The sequence shown here is derived from an EMBL/GenBank/DDBJ whole genome shotgun (WGS) entry which is preliminary data.</text>
</comment>
<proteinExistence type="predicted"/>
<protein>
    <submittedName>
        <fullName evidence="1">Uncharacterized protein</fullName>
    </submittedName>
</protein>
<accession>A0A919H4N6</accession>
<dbReference type="AlphaFoldDB" id="A0A919H4N6"/>
<sequence>MLADVGGEERVQVDVARVLRGDHDGVQADGGAAVVLDGDLGLAVGTQVGGRAVLADLGEAAREAVGQLDGQRHQVRGLVGRVTEHQALVTGALLVQSVVIALDPRLVGRVDALRDVRGLRADGHRHAAGGAVEALGRGVVADVEDLLPYEGGDVGVRAGGHLAGDVDLTGGDQGLDRDARGGVLTQQLVEDGVADLVGDLVGMSFGHGLRGEQAAGHDSPRR</sequence>
<organism evidence="1 2">
    <name type="scientific">Streptomyces xanthophaeus</name>
    <dbReference type="NCBI Taxonomy" id="67385"/>
    <lineage>
        <taxon>Bacteria</taxon>
        <taxon>Bacillati</taxon>
        <taxon>Actinomycetota</taxon>
        <taxon>Actinomycetes</taxon>
        <taxon>Kitasatosporales</taxon>
        <taxon>Streptomycetaceae</taxon>
        <taxon>Streptomyces</taxon>
    </lineage>
</organism>
<name>A0A919H4N6_9ACTN</name>
<dbReference type="EMBL" id="BNEE01000010">
    <property type="protein sequence ID" value="GHI90340.1"/>
    <property type="molecule type" value="Genomic_DNA"/>
</dbReference>